<accession>A0A655AKB6</accession>
<gene>
    <name evidence="1" type="ORF">ERS027646_01607</name>
    <name evidence="2" type="ORF">ERS027659_03966</name>
</gene>
<dbReference type="Proteomes" id="UP000048948">
    <property type="component" value="Unassembled WGS sequence"/>
</dbReference>
<dbReference type="EMBL" id="CNGE01000243">
    <property type="protein sequence ID" value="CKS29634.1"/>
    <property type="molecule type" value="Genomic_DNA"/>
</dbReference>
<proteinExistence type="predicted"/>
<dbReference type="AntiFam" id="ANF00133">
    <property type="entry name" value="Shadow ORF (opposite mccA)"/>
</dbReference>
<dbReference type="Proteomes" id="UP000050164">
    <property type="component" value="Unassembled WGS sequence"/>
</dbReference>
<organism evidence="2 4">
    <name type="scientific">Mycobacterium tuberculosis</name>
    <dbReference type="NCBI Taxonomy" id="1773"/>
    <lineage>
        <taxon>Bacteria</taxon>
        <taxon>Bacillati</taxon>
        <taxon>Actinomycetota</taxon>
        <taxon>Actinomycetes</taxon>
        <taxon>Mycobacteriales</taxon>
        <taxon>Mycobacteriaceae</taxon>
        <taxon>Mycobacterium</taxon>
        <taxon>Mycobacterium tuberculosis complex</taxon>
    </lineage>
</organism>
<sequence length="247" mass="26323">MPARGGILGDVQLFAVGDPELLQHQVDARGFLGDRVFYLKARVDLQERDQAVLTDQVFDGAGAVVMGLFANPFGRVVDLFALKVGQERCGRLLDQLLVAALQRAVPGAGDDDVAVLVGDHLCFDVARLVEIALHVALTAAERGRGLAHRRLVQLRNLVDGAGHLHALAAAAVGGLDRDRQAVLLGECHHLVGAFDRIGGTRHQGRLSAGRDVTGRDLVAQVADRLRAGADPDQAGVDHRLGEVGIFR</sequence>
<evidence type="ECO:0000313" key="2">
    <source>
        <dbReference type="EMBL" id="CKT10960.1"/>
    </source>
</evidence>
<dbReference type="AlphaFoldDB" id="A0A655AKB6"/>
<dbReference type="EMBL" id="CNFT01001283">
    <property type="protein sequence ID" value="CKT10960.1"/>
    <property type="molecule type" value="Genomic_DNA"/>
</dbReference>
<protein>
    <submittedName>
        <fullName evidence="2">Uncharacterized protein</fullName>
    </submittedName>
</protein>
<evidence type="ECO:0000313" key="4">
    <source>
        <dbReference type="Proteomes" id="UP000050164"/>
    </source>
</evidence>
<evidence type="ECO:0000313" key="3">
    <source>
        <dbReference type="Proteomes" id="UP000048948"/>
    </source>
</evidence>
<reference evidence="3 4" key="1">
    <citation type="submission" date="2015-03" db="EMBL/GenBank/DDBJ databases">
        <authorList>
            <consortium name="Pathogen Informatics"/>
        </authorList>
    </citation>
    <scope>NUCLEOTIDE SEQUENCE [LARGE SCALE GENOMIC DNA]</scope>
    <source>
        <strain evidence="1 3">Bir 172</strain>
        <strain evidence="2 4">Bir 185</strain>
    </source>
</reference>
<name>A0A655AKB6_MYCTX</name>
<evidence type="ECO:0000313" key="1">
    <source>
        <dbReference type="EMBL" id="CKS29634.1"/>
    </source>
</evidence>